<reference evidence="1 2" key="1">
    <citation type="submission" date="2020-08" db="EMBL/GenBank/DDBJ databases">
        <title>A Genomic Blueprint of the Chicken Gut Microbiome.</title>
        <authorList>
            <person name="Gilroy R."/>
            <person name="Ravi A."/>
            <person name="Getino M."/>
            <person name="Pursley I."/>
            <person name="Horton D.L."/>
            <person name="Alikhan N.-F."/>
            <person name="Baker D."/>
            <person name="Gharbi K."/>
            <person name="Hall N."/>
            <person name="Watson M."/>
            <person name="Adriaenssens E.M."/>
            <person name="Foster-Nyarko E."/>
            <person name="Jarju S."/>
            <person name="Secka A."/>
            <person name="Antonio M."/>
            <person name="Oren A."/>
            <person name="Chaudhuri R."/>
            <person name="La Ragione R.M."/>
            <person name="Hildebrand F."/>
            <person name="Pallen M.J."/>
        </authorList>
    </citation>
    <scope>NUCLEOTIDE SEQUENCE [LARGE SCALE GENOMIC DNA]</scope>
    <source>
        <strain evidence="1 2">Sa3CUA8</strain>
    </source>
</reference>
<evidence type="ECO:0000313" key="1">
    <source>
        <dbReference type="EMBL" id="MBD7907733.1"/>
    </source>
</evidence>
<name>A0ABR8PHT9_9BACL</name>
<evidence type="ECO:0000313" key="2">
    <source>
        <dbReference type="Proteomes" id="UP000659496"/>
    </source>
</evidence>
<dbReference type="Proteomes" id="UP000659496">
    <property type="component" value="Unassembled WGS sequence"/>
</dbReference>
<dbReference type="RefSeq" id="WP_191688855.1">
    <property type="nucleotide sequence ID" value="NZ_JACSQY010000002.1"/>
</dbReference>
<accession>A0ABR8PHT9</accession>
<sequence>MMNYQAFTGIVTAINDFSIGQYNEVGCYKLMSVDNGYGNAVNFVVAPTTYFVDQEVVSVGDQVTGFYDGNAPAPLIFPPQYNAVIMYKNTSGQFVKVDHFDEQLVSSDHTLQLNMNPATKVVLKNGQPFTGNLANRDLLVVYGATTRSIPAQTTPYQIVVLCS</sequence>
<proteinExistence type="predicted"/>
<dbReference type="EMBL" id="JACSQY010000002">
    <property type="protein sequence ID" value="MBD7907733.1"/>
    <property type="molecule type" value="Genomic_DNA"/>
</dbReference>
<organism evidence="1 2">
    <name type="scientific">Sporosarcina gallistercoris</name>
    <dbReference type="NCBI Taxonomy" id="2762245"/>
    <lineage>
        <taxon>Bacteria</taxon>
        <taxon>Bacillati</taxon>
        <taxon>Bacillota</taxon>
        <taxon>Bacilli</taxon>
        <taxon>Bacillales</taxon>
        <taxon>Caryophanaceae</taxon>
        <taxon>Sporosarcina</taxon>
    </lineage>
</organism>
<keyword evidence="2" id="KW-1185">Reference proteome</keyword>
<protein>
    <submittedName>
        <fullName evidence="1">Uncharacterized protein</fullName>
    </submittedName>
</protein>
<comment type="caution">
    <text evidence="1">The sequence shown here is derived from an EMBL/GenBank/DDBJ whole genome shotgun (WGS) entry which is preliminary data.</text>
</comment>
<gene>
    <name evidence="1" type="ORF">H9659_05205</name>
</gene>